<feature type="compositionally biased region" description="Low complexity" evidence="1">
    <location>
        <begin position="704"/>
        <end position="718"/>
    </location>
</feature>
<dbReference type="InterPro" id="IPR015010">
    <property type="entry name" value="TERF2IP_Myb"/>
</dbReference>
<dbReference type="InParanoid" id="S8DZD9"/>
<accession>S8DZD9</accession>
<feature type="domain" description="TERF2-interacting telomeric protein 1 Myb" evidence="2">
    <location>
        <begin position="12"/>
        <end position="68"/>
    </location>
</feature>
<evidence type="ECO:0000259" key="2">
    <source>
        <dbReference type="Pfam" id="PF08914"/>
    </source>
</evidence>
<protein>
    <recommendedName>
        <fullName evidence="2">TERF2-interacting telomeric protein 1 Myb domain-containing protein</fullName>
    </recommendedName>
</protein>
<feature type="compositionally biased region" description="Acidic residues" evidence="1">
    <location>
        <begin position="209"/>
        <end position="225"/>
    </location>
</feature>
<feature type="compositionally biased region" description="Polar residues" evidence="1">
    <location>
        <begin position="802"/>
        <end position="816"/>
    </location>
</feature>
<feature type="region of interest" description="Disordered" evidence="1">
    <location>
        <begin position="471"/>
        <end position="750"/>
    </location>
</feature>
<dbReference type="Pfam" id="PF08914">
    <property type="entry name" value="Myb_Rap1"/>
    <property type="match status" value="1"/>
</dbReference>
<feature type="compositionally biased region" description="Basic and acidic residues" evidence="1">
    <location>
        <begin position="637"/>
        <end position="653"/>
    </location>
</feature>
<feature type="compositionally biased region" description="Basic and acidic residues" evidence="1">
    <location>
        <begin position="581"/>
        <end position="591"/>
    </location>
</feature>
<gene>
    <name evidence="3" type="ORF">FOMPIDRAFT_96289</name>
</gene>
<dbReference type="STRING" id="743788.S8DZD9"/>
<dbReference type="AlphaFoldDB" id="S8DZD9"/>
<feature type="compositionally biased region" description="Polar residues" evidence="1">
    <location>
        <begin position="404"/>
        <end position="424"/>
    </location>
</feature>
<dbReference type="EMBL" id="KE504166">
    <property type="protein sequence ID" value="EPS98341.1"/>
    <property type="molecule type" value="Genomic_DNA"/>
</dbReference>
<evidence type="ECO:0000256" key="1">
    <source>
        <dbReference type="SAM" id="MobiDB-lite"/>
    </source>
</evidence>
<feature type="region of interest" description="Disordered" evidence="1">
    <location>
        <begin position="1082"/>
        <end position="1112"/>
    </location>
</feature>
<dbReference type="Proteomes" id="UP000015241">
    <property type="component" value="Unassembled WGS sequence"/>
</dbReference>
<feature type="compositionally biased region" description="Basic residues" evidence="1">
    <location>
        <begin position="247"/>
        <end position="256"/>
    </location>
</feature>
<feature type="region of interest" description="Disordered" evidence="1">
    <location>
        <begin position="763"/>
        <end position="852"/>
    </location>
</feature>
<dbReference type="OrthoDB" id="435460at2759"/>
<evidence type="ECO:0000313" key="4">
    <source>
        <dbReference type="Proteomes" id="UP000015241"/>
    </source>
</evidence>
<organism evidence="3 4">
    <name type="scientific">Fomitopsis schrenkii</name>
    <name type="common">Brown rot fungus</name>
    <dbReference type="NCBI Taxonomy" id="2126942"/>
    <lineage>
        <taxon>Eukaryota</taxon>
        <taxon>Fungi</taxon>
        <taxon>Dikarya</taxon>
        <taxon>Basidiomycota</taxon>
        <taxon>Agaricomycotina</taxon>
        <taxon>Agaricomycetes</taxon>
        <taxon>Polyporales</taxon>
        <taxon>Fomitopsis</taxon>
    </lineage>
</organism>
<dbReference type="CDD" id="cd11655">
    <property type="entry name" value="rap1_myb-like"/>
    <property type="match status" value="2"/>
</dbReference>
<feature type="region of interest" description="Disordered" evidence="1">
    <location>
        <begin position="1002"/>
        <end position="1062"/>
    </location>
</feature>
<feature type="compositionally biased region" description="Polar residues" evidence="1">
    <location>
        <begin position="719"/>
        <end position="729"/>
    </location>
</feature>
<feature type="compositionally biased region" description="Basic and acidic residues" evidence="1">
    <location>
        <begin position="387"/>
        <end position="403"/>
    </location>
</feature>
<feature type="compositionally biased region" description="Polar residues" evidence="1">
    <location>
        <begin position="687"/>
        <end position="703"/>
    </location>
</feature>
<feature type="region of interest" description="Disordered" evidence="1">
    <location>
        <begin position="912"/>
        <end position="938"/>
    </location>
</feature>
<feature type="compositionally biased region" description="Acidic residues" evidence="1">
    <location>
        <begin position="354"/>
        <end position="374"/>
    </location>
</feature>
<keyword evidence="4" id="KW-1185">Reference proteome</keyword>
<sequence length="1173" mass="129613">MPGPSRTQRVEFTDQDRNYMIKYLAKYTVDPQGRSGNEIWKRLVENRKRKWNWADRHTWQSWRNHYAKDKDWFDRKIRRYQTKHPELEPLSFSPRNDIYAPSTQEGKHARVPFNEDDDQHLAQFLAEHSVSREGRLGNRLYEALMENGDGERPWAARHTMHSWRGRYSNNRDTFDKYILQYQRDHSPIAVLETPAGARKSRRKEKARAEEDEFIPEVAEEEDGAEDAAQGSGNSKKRRTRTSDGHGSRKTAKRRRVEPHEDERRSQPVPKEGAGDAAGQPSADAGDVDQPGSGEEEEQPKTRRRLRSKREAMGAPPLDDYAGNIFDVSESSGSETEEEDEEEARKLPPIAVRQEEEDEDGVVAEEEEEEEEEVDQLAPSVSPTQKPMDVDVETRATIKRELTESRSPWPSGTPTPINLGQTSKDQLYPSLPSPDSCEEEADDFPVPGHFPATSIPVDARAAPVLSEAIALAHERPASQEEQKPVISVIHLSQGPTPPASSPPADVKPTVDHNGSDAPPGPSDARDANAEAGPSNVDTTPRAANARPSKAKTYKRKPEEDIFASVATTPSIASSRDVTPTAERPRRPREPPRLADGPFNHVFTGAVGKPLNGARPTGVTDDAQSDIEEVWPPRRGRSNGKEREKEKPRSAERRPPSASAPEVKVESQDQAAALQQMRSLPASAHHPFSQPTQDVGASQSAYSQEQQTQSQHHPFSQPSQYFDTDTQGARSSRSRTRANGLEANQPFKLPKAHLERLEQELRKNGHLLRAPHERRASFATSTPIQRALRGPSDRDIPVPGASTARETISEGPSRSSDFGRSVRFDASALDAKSESKDYGPSTPHVNGRRHTLSGSTEFEAPLQDDRSHIDHVLIRHSLPLLPSALHGVRSADDSFVGTASPSISFRRPLKRESLSFVQQPKPRSASAEPEPPLQISEDDESVVVHIGVETAIQTMSENHGFTPEIVRRVWGQTQSLRKTDTLLRRMREAAEKAALQLLEGLDDANEDGDQSRAGPSTRANAPAQGVAPRRSSHKRNSSSVLRITPTEPDGDSSEYSPPKPTRAGQYLRLVKEGRQDEAIAREASYASGASPMETPQRHAAEAGHQANGGSSREVAADGHHAFELGKHPTIAWAADMSGQTSSRDGTMNTGLNMTDDAVKIALGKKLGRMLANVEV</sequence>
<evidence type="ECO:0000313" key="3">
    <source>
        <dbReference type="EMBL" id="EPS98341.1"/>
    </source>
</evidence>
<feature type="region of interest" description="Disordered" evidence="1">
    <location>
        <begin position="190"/>
        <end position="451"/>
    </location>
</feature>
<dbReference type="eggNOG" id="ENOG502SEHF">
    <property type="taxonomic scope" value="Eukaryota"/>
</dbReference>
<name>S8DZD9_FOMSC</name>
<dbReference type="HOGENOM" id="CLU_273846_0_0_1"/>
<dbReference type="SUPFAM" id="SSF46689">
    <property type="entry name" value="Homeodomain-like"/>
    <property type="match status" value="2"/>
</dbReference>
<dbReference type="InterPro" id="IPR009057">
    <property type="entry name" value="Homeodomain-like_sf"/>
</dbReference>
<proteinExistence type="predicted"/>
<feature type="compositionally biased region" description="Basic and acidic residues" evidence="1">
    <location>
        <begin position="471"/>
        <end position="482"/>
    </location>
</feature>
<feature type="compositionally biased region" description="Polar residues" evidence="1">
    <location>
        <begin position="564"/>
        <end position="576"/>
    </location>
</feature>
<reference evidence="3 4" key="1">
    <citation type="journal article" date="2012" name="Science">
        <title>The Paleozoic origin of enzymatic lignin decomposition reconstructed from 31 fungal genomes.</title>
        <authorList>
            <person name="Floudas D."/>
            <person name="Binder M."/>
            <person name="Riley R."/>
            <person name="Barry K."/>
            <person name="Blanchette R.A."/>
            <person name="Henrissat B."/>
            <person name="Martinez A.T."/>
            <person name="Otillar R."/>
            <person name="Spatafora J.W."/>
            <person name="Yadav J.S."/>
            <person name="Aerts A."/>
            <person name="Benoit I."/>
            <person name="Boyd A."/>
            <person name="Carlson A."/>
            <person name="Copeland A."/>
            <person name="Coutinho P.M."/>
            <person name="de Vries R.P."/>
            <person name="Ferreira P."/>
            <person name="Findley K."/>
            <person name="Foster B."/>
            <person name="Gaskell J."/>
            <person name="Glotzer D."/>
            <person name="Gorecki P."/>
            <person name="Heitman J."/>
            <person name="Hesse C."/>
            <person name="Hori C."/>
            <person name="Igarashi K."/>
            <person name="Jurgens J.A."/>
            <person name="Kallen N."/>
            <person name="Kersten P."/>
            <person name="Kohler A."/>
            <person name="Kuees U."/>
            <person name="Kumar T.K.A."/>
            <person name="Kuo A."/>
            <person name="LaButti K."/>
            <person name="Larrondo L.F."/>
            <person name="Lindquist E."/>
            <person name="Ling A."/>
            <person name="Lombard V."/>
            <person name="Lucas S."/>
            <person name="Lundell T."/>
            <person name="Martin R."/>
            <person name="McLaughlin D.J."/>
            <person name="Morgenstern I."/>
            <person name="Morin E."/>
            <person name="Murat C."/>
            <person name="Nagy L.G."/>
            <person name="Nolan M."/>
            <person name="Ohm R.A."/>
            <person name="Patyshakuliyeva A."/>
            <person name="Rokas A."/>
            <person name="Ruiz-Duenas F.J."/>
            <person name="Sabat G."/>
            <person name="Salamov A."/>
            <person name="Samejima M."/>
            <person name="Schmutz J."/>
            <person name="Slot J.C."/>
            <person name="St John F."/>
            <person name="Stenlid J."/>
            <person name="Sun H."/>
            <person name="Sun S."/>
            <person name="Syed K."/>
            <person name="Tsang A."/>
            <person name="Wiebenga A."/>
            <person name="Young D."/>
            <person name="Pisabarro A."/>
            <person name="Eastwood D.C."/>
            <person name="Martin F."/>
            <person name="Cullen D."/>
            <person name="Grigoriev I.V."/>
            <person name="Hibbett D.S."/>
        </authorList>
    </citation>
    <scope>NUCLEOTIDE SEQUENCE</scope>
    <source>
        <strain evidence="4">FP-58527</strain>
    </source>
</reference>
<dbReference type="Gene3D" id="1.10.10.60">
    <property type="entry name" value="Homeodomain-like"/>
    <property type="match status" value="2"/>
</dbReference>